<keyword evidence="5" id="KW-1185">Reference proteome</keyword>
<reference evidence="4 5" key="1">
    <citation type="submission" date="2024-04" db="EMBL/GenBank/DDBJ databases">
        <title>Novel species of the genus Ideonella isolated from streams.</title>
        <authorList>
            <person name="Lu H."/>
        </authorList>
    </citation>
    <scope>NUCLEOTIDE SEQUENCE [LARGE SCALE GENOMIC DNA]</scope>
    <source>
        <strain evidence="4 5">LYT19W</strain>
    </source>
</reference>
<feature type="region of interest" description="Disordered" evidence="1">
    <location>
        <begin position="1349"/>
        <end position="1379"/>
    </location>
</feature>
<keyword evidence="2" id="KW-0812">Transmembrane</keyword>
<name>A0ABU9C628_9BURK</name>
<evidence type="ECO:0000256" key="2">
    <source>
        <dbReference type="SAM" id="Phobius"/>
    </source>
</evidence>
<evidence type="ECO:0000259" key="3">
    <source>
        <dbReference type="Pfam" id="PF13116"/>
    </source>
</evidence>
<gene>
    <name evidence="4" type="ORF">AACH00_13085</name>
</gene>
<feature type="transmembrane region" description="Helical" evidence="2">
    <location>
        <begin position="26"/>
        <end position="48"/>
    </location>
</feature>
<keyword evidence="2" id="KW-1133">Transmembrane helix</keyword>
<keyword evidence="2" id="KW-0472">Membrane</keyword>
<dbReference type="RefSeq" id="WP_341399592.1">
    <property type="nucleotide sequence ID" value="NZ_JBBUTI010000008.1"/>
</dbReference>
<dbReference type="NCBIfam" id="TIGR02099">
    <property type="entry name" value="YhdP family protein"/>
    <property type="match status" value="1"/>
</dbReference>
<dbReference type="EMBL" id="JBBUTI010000008">
    <property type="protein sequence ID" value="MEK8047288.1"/>
    <property type="molecule type" value="Genomic_DNA"/>
</dbReference>
<protein>
    <submittedName>
        <fullName evidence="4">YhdP family protein</fullName>
    </submittedName>
</protein>
<dbReference type="PANTHER" id="PTHR38690">
    <property type="entry name" value="PROTEASE-RELATED"/>
    <property type="match status" value="1"/>
</dbReference>
<dbReference type="InterPro" id="IPR011836">
    <property type="entry name" value="YhdP"/>
</dbReference>
<proteinExistence type="predicted"/>
<organism evidence="4 5">
    <name type="scientific">Ideonella margarita</name>
    <dbReference type="NCBI Taxonomy" id="2984191"/>
    <lineage>
        <taxon>Bacteria</taxon>
        <taxon>Pseudomonadati</taxon>
        <taxon>Pseudomonadota</taxon>
        <taxon>Betaproteobacteria</taxon>
        <taxon>Burkholderiales</taxon>
        <taxon>Sphaerotilaceae</taxon>
        <taxon>Ideonella</taxon>
    </lineage>
</organism>
<feature type="domain" description="YhdP central" evidence="3">
    <location>
        <begin position="21"/>
        <end position="1346"/>
    </location>
</feature>
<evidence type="ECO:0000256" key="1">
    <source>
        <dbReference type="SAM" id="MobiDB-lite"/>
    </source>
</evidence>
<evidence type="ECO:0000313" key="4">
    <source>
        <dbReference type="EMBL" id="MEK8047288.1"/>
    </source>
</evidence>
<dbReference type="InterPro" id="IPR025263">
    <property type="entry name" value="YhdP_central"/>
</dbReference>
<feature type="compositionally biased region" description="Low complexity" evidence="1">
    <location>
        <begin position="1363"/>
        <end position="1379"/>
    </location>
</feature>
<comment type="caution">
    <text evidence="4">The sequence shown here is derived from an EMBL/GenBank/DDBJ whole genome shotgun (WGS) entry which is preliminary data.</text>
</comment>
<evidence type="ECO:0000313" key="5">
    <source>
        <dbReference type="Proteomes" id="UP001379945"/>
    </source>
</evidence>
<sequence>MPLFSSATVRAPVARSLMRSRLLRKLLRLTAWTVFMVWSVALLGWLTLHWGILPHIDEWRPEVEARASAALGLPVRIGRMEVTTGSWLPALTLHDVSLSDAQGRQAVRLPQVSAAVSVQTLLTLRLRLGQLYIDGAQLEVRRDRAGRWHVGGLDMEGGASVDTTDGLDWLFQQREIVIRHGKLRWIDEQRDAPALTLSDTDLVLRNGLRDHDLRLDATPPDGWGERFSVQGRFTQPLLARAGDWQRWSGTLHADLPRADVAALHRHVDLPFELREGDGALRLWLDVVRGQWRAATLDVGLDAVSMRLAKGLAPLALQRVTGRVALSRSADSVSISGQHLSFSTADGLHWPDSRFSLRWQQAQNLTLPGPADAPVRSGELSADRLDVGMLAQLAERLPLPPQVRQGLEDTAPEGVLSGLQVQWTGSPEAPSKYRVRGQIDGLSIASLASSEAGGVGRPGWRDASLVIDAHEAGGLARLTLTDGALDLPGVFEDPVVPLTHFSSRLNWQIKPGKPVAGAAPGVMPPPAIELQVNDVQFANADAQGELQARWRTGDGTGFGTGGRFPGLIELTGVVRKGAAVKVARYLPVGIGADVRQYVTQAVREGTVSNLNFKVRGDLWRFPFDRSRDGDFRIAGRVEGVTLAYVPGNDHGDPAWPAFTQVQGELVFDKASMSIRGAQGRIWGSELRGVNGGIKDLLHQPVLVLDGQVRGPVADGLHYVAATPIGSWLQNALRDTTATGNMDLKLGLSIPLDDSARTTVKGQLQLAGSDVRIRPDLPLFAGTKGRIDFSDKAFSLNNLAVRVLGGDATLDGGLGADGSLKFNLQGQATAEALRKSPELGGLQRLAERMSGHAPYRLQLALRGSKPEFTLTSPLIGMALDLPAPLHKPAEVSWPLRVQTVLSGDPVGSRDTLRVELGSQAQAEFQRDLTGPWPRVQRGAVAVGEPLPAPAPGQVLAHLKVGALNVDAWSELARALQGPAAAASADGFSAQALASYQPTDVQLRASELLVEGRTLRQVQIEAQHRQGTDGALWRATVQSEQAQGQLEFKPAAGTQAARFHARLSRLALPPSDADAVDSLLDQASSSVPALDIVVDDFELRGRKLGRLEVEAQVRGVDGRDWRLSRFSLGVPEARLSGSGQWVGGARRRMTMDFKLDMSDGGALLDRLGMGGVVRGGKGRMQGQLAWNGSPLAPDWSAMTGSMNMQLEGGQFLKAELGAARVLGVLSLQSLPRRFLLDFRDVFQQGFSFDSVGGDVTLADGLARTRNLRIRGVQAVVLVEGQADLRRETQDLHMYVVPELNAGTASLYYATINPAIGLGTFLAQVFLRKPLMQASTREFQVTGAWSDPQVTAIERNANSPIPDTEEPATAAPAAAASAPPRMP</sequence>
<dbReference type="PANTHER" id="PTHR38690:SF1">
    <property type="entry name" value="PROTEASE"/>
    <property type="match status" value="1"/>
</dbReference>
<dbReference type="Pfam" id="PF13116">
    <property type="entry name" value="YhdP"/>
    <property type="match status" value="1"/>
</dbReference>
<accession>A0ABU9C628</accession>
<dbReference type="Proteomes" id="UP001379945">
    <property type="component" value="Unassembled WGS sequence"/>
</dbReference>